<keyword evidence="1" id="KW-0472">Membrane</keyword>
<feature type="transmembrane region" description="Helical" evidence="1">
    <location>
        <begin position="103"/>
        <end position="123"/>
    </location>
</feature>
<organism evidence="3 4">
    <name type="scientific">Halorarum salinum</name>
    <dbReference type="NCBI Taxonomy" id="2743089"/>
    <lineage>
        <taxon>Archaea</taxon>
        <taxon>Methanobacteriati</taxon>
        <taxon>Methanobacteriota</taxon>
        <taxon>Stenosarchaea group</taxon>
        <taxon>Halobacteria</taxon>
        <taxon>Halobacteriales</taxon>
        <taxon>Haloferacaceae</taxon>
        <taxon>Halorarum</taxon>
    </lineage>
</organism>
<dbReference type="OrthoDB" id="53365at2157"/>
<evidence type="ECO:0000259" key="2">
    <source>
        <dbReference type="Pfam" id="PF01970"/>
    </source>
</evidence>
<feature type="transmembrane region" description="Helical" evidence="1">
    <location>
        <begin position="232"/>
        <end position="260"/>
    </location>
</feature>
<evidence type="ECO:0000313" key="3">
    <source>
        <dbReference type="EMBL" id="QLG62638.1"/>
    </source>
</evidence>
<feature type="transmembrane region" description="Helical" evidence="1">
    <location>
        <begin position="12"/>
        <end position="32"/>
    </location>
</feature>
<keyword evidence="4" id="KW-1185">Reference proteome</keyword>
<gene>
    <name evidence="3" type="ORF">HUG12_13255</name>
</gene>
<protein>
    <submittedName>
        <fullName evidence="3">Tripartite tricarboxylate transporter permease</fullName>
    </submittedName>
</protein>
<accession>A0A7D5QBK4</accession>
<dbReference type="InterPro" id="IPR002823">
    <property type="entry name" value="DUF112_TM"/>
</dbReference>
<feature type="transmembrane region" description="Helical" evidence="1">
    <location>
        <begin position="165"/>
        <end position="186"/>
    </location>
</feature>
<proteinExistence type="predicted"/>
<keyword evidence="1" id="KW-1133">Transmembrane helix</keyword>
<feature type="transmembrane region" description="Helical" evidence="1">
    <location>
        <begin position="39"/>
        <end position="65"/>
    </location>
</feature>
<evidence type="ECO:0000313" key="4">
    <source>
        <dbReference type="Proteomes" id="UP000509626"/>
    </source>
</evidence>
<evidence type="ECO:0000256" key="1">
    <source>
        <dbReference type="SAM" id="Phobius"/>
    </source>
</evidence>
<dbReference type="PANTHER" id="PTHR42204">
    <property type="entry name" value="INTEGRAL MEMBRANE PROTEIN"/>
    <property type="match status" value="1"/>
</dbReference>
<sequence>MLPALPEATLLPLAYTVADCALGTASGLLPGLHANNFALLLAATAPAIDAPPLALGCAMLAAGMVHTFLDVVPALALGVPDAAMAASALPGHRLVIEGRGREALRLSALGSGAAVALAVPAAVPLTAAMEVAYPTLRAWLPLVLLGVVLALLLTEPTRVARAGGLLSATLATALGAVALDAVPGGPLPSGGVLAPLFAGLFGAPVLVDALHGEGVPPQADARIALARRSTGAAALAGTGAGAAVGYLPGVSAGVASTLALPATAGEDPAREYLVATSGANTATAVFVLLATLRSNT</sequence>
<keyword evidence="1" id="KW-0812">Transmembrane</keyword>
<feature type="transmembrane region" description="Helical" evidence="1">
    <location>
        <begin position="71"/>
        <end position="91"/>
    </location>
</feature>
<feature type="transmembrane region" description="Helical" evidence="1">
    <location>
        <begin position="135"/>
        <end position="153"/>
    </location>
</feature>
<dbReference type="Pfam" id="PF01970">
    <property type="entry name" value="TctA"/>
    <property type="match status" value="1"/>
</dbReference>
<dbReference type="AlphaFoldDB" id="A0A7D5QBK4"/>
<dbReference type="EMBL" id="CP058579">
    <property type="protein sequence ID" value="QLG62638.1"/>
    <property type="molecule type" value="Genomic_DNA"/>
</dbReference>
<name>A0A7D5QBK4_9EURY</name>
<reference evidence="3 4" key="1">
    <citation type="submission" date="2020-06" db="EMBL/GenBank/DDBJ databases">
        <title>NJ-3-1, isolated from saline soil.</title>
        <authorList>
            <person name="Cui H.L."/>
            <person name="Shi X."/>
        </authorList>
    </citation>
    <scope>NUCLEOTIDE SEQUENCE [LARGE SCALE GENOMIC DNA]</scope>
    <source>
        <strain evidence="3 4">NJ-3-1</strain>
    </source>
</reference>
<feature type="transmembrane region" description="Helical" evidence="1">
    <location>
        <begin position="272"/>
        <end position="292"/>
    </location>
</feature>
<feature type="domain" description="DUF112" evidence="2">
    <location>
        <begin position="13"/>
        <end position="292"/>
    </location>
</feature>
<dbReference type="KEGG" id="halu:HUG12_13255"/>
<dbReference type="PANTHER" id="PTHR42204:SF1">
    <property type="entry name" value="INTEGRAL MEMBRANE PROTEIN"/>
    <property type="match status" value="1"/>
</dbReference>
<dbReference type="Proteomes" id="UP000509626">
    <property type="component" value="Chromosome"/>
</dbReference>
<feature type="transmembrane region" description="Helical" evidence="1">
    <location>
        <begin position="192"/>
        <end position="211"/>
    </location>
</feature>